<evidence type="ECO:0000313" key="2">
    <source>
        <dbReference type="EMBL" id="MDN5215733.1"/>
    </source>
</evidence>
<dbReference type="InterPro" id="IPR000866">
    <property type="entry name" value="AhpC/TSA"/>
</dbReference>
<dbReference type="InterPro" id="IPR036249">
    <property type="entry name" value="Thioredoxin-like_sf"/>
</dbReference>
<feature type="domain" description="Thioredoxin" evidence="1">
    <location>
        <begin position="4"/>
        <end position="144"/>
    </location>
</feature>
<accession>A0ABT8LHJ0</accession>
<gene>
    <name evidence="2" type="ORF">QQ020_26885</name>
</gene>
<dbReference type="InterPro" id="IPR050553">
    <property type="entry name" value="Thioredoxin_ResA/DsbE_sf"/>
</dbReference>
<evidence type="ECO:0000313" key="3">
    <source>
        <dbReference type="Proteomes" id="UP001172083"/>
    </source>
</evidence>
<protein>
    <submittedName>
        <fullName evidence="2">TlpA disulfide reductase family protein</fullName>
    </submittedName>
</protein>
<dbReference type="PANTHER" id="PTHR42852:SF13">
    <property type="entry name" value="PROTEIN DIPZ"/>
    <property type="match status" value="1"/>
</dbReference>
<sequence length="161" mass="18782">MKNSALIIFLIAFSTYKVTGQKVEVIKFPELQQIINEDNADLKVINFWATWCKPCIEELPYFEEINRNYKKNDLEVILVSLDFVEQVDTKVKDFVEKEALASKLYLLDETDYNKIIDSIHTSWSGAIPATLIVDNRKNKKDLYERQFKEGELSQLIKTLIN</sequence>
<keyword evidence="3" id="KW-1185">Reference proteome</keyword>
<reference evidence="2" key="1">
    <citation type="submission" date="2023-06" db="EMBL/GenBank/DDBJ databases">
        <title>Genomic of Agaribacillus aureum.</title>
        <authorList>
            <person name="Wang G."/>
        </authorList>
    </citation>
    <scope>NUCLEOTIDE SEQUENCE</scope>
    <source>
        <strain evidence="2">BMA12</strain>
    </source>
</reference>
<dbReference type="SUPFAM" id="SSF52833">
    <property type="entry name" value="Thioredoxin-like"/>
    <property type="match status" value="1"/>
</dbReference>
<proteinExistence type="predicted"/>
<organism evidence="2 3">
    <name type="scientific">Agaribacillus aureus</name>
    <dbReference type="NCBI Taxonomy" id="3051825"/>
    <lineage>
        <taxon>Bacteria</taxon>
        <taxon>Pseudomonadati</taxon>
        <taxon>Bacteroidota</taxon>
        <taxon>Cytophagia</taxon>
        <taxon>Cytophagales</taxon>
        <taxon>Splendidivirgaceae</taxon>
        <taxon>Agaribacillus</taxon>
    </lineage>
</organism>
<name>A0ABT8LHJ0_9BACT</name>
<dbReference type="CDD" id="cd02966">
    <property type="entry name" value="TlpA_like_family"/>
    <property type="match status" value="1"/>
</dbReference>
<evidence type="ECO:0000259" key="1">
    <source>
        <dbReference type="PROSITE" id="PS51352"/>
    </source>
</evidence>
<dbReference type="EMBL" id="JAUJEB010000007">
    <property type="protein sequence ID" value="MDN5215733.1"/>
    <property type="molecule type" value="Genomic_DNA"/>
</dbReference>
<dbReference type="InterPro" id="IPR013766">
    <property type="entry name" value="Thioredoxin_domain"/>
</dbReference>
<dbReference type="PROSITE" id="PS51352">
    <property type="entry name" value="THIOREDOXIN_2"/>
    <property type="match status" value="1"/>
</dbReference>
<dbReference type="RefSeq" id="WP_346761071.1">
    <property type="nucleotide sequence ID" value="NZ_JAUJEB010000007.1"/>
</dbReference>
<dbReference type="Proteomes" id="UP001172083">
    <property type="component" value="Unassembled WGS sequence"/>
</dbReference>
<dbReference type="Gene3D" id="3.40.30.10">
    <property type="entry name" value="Glutaredoxin"/>
    <property type="match status" value="1"/>
</dbReference>
<comment type="caution">
    <text evidence="2">The sequence shown here is derived from an EMBL/GenBank/DDBJ whole genome shotgun (WGS) entry which is preliminary data.</text>
</comment>
<dbReference type="PANTHER" id="PTHR42852">
    <property type="entry name" value="THIOL:DISULFIDE INTERCHANGE PROTEIN DSBE"/>
    <property type="match status" value="1"/>
</dbReference>
<dbReference type="Pfam" id="PF00578">
    <property type="entry name" value="AhpC-TSA"/>
    <property type="match status" value="1"/>
</dbReference>